<sequence length="291" mass="32167">MKTIKKLNNNAVLVEDGQGKECIVTGRGVGFGSVRGQEIDQEKVEKVFSLVGSPEHGSDYLQDLLTTMPVDYLRIAQRILEIAASKIPAPLERNMLLPLADHIFGAVQRTEQGAAIADLFASEMQRFYPEEFALGKEALGIIAEATGVELPQGEAGFIALHLITAQGGQDASELMRISKVVHAIEQRVIELLRLEVDAQSLTYQRFITHLRFFAQRLITDEALALTIENEHGSEMLDTIALRHPEVVSCVHSVSIQLMAEFGYTIDDAEMLYLSLHLARLVSTQQRDGGEQ</sequence>
<dbReference type="InterPro" id="IPR011608">
    <property type="entry name" value="PRD"/>
</dbReference>
<dbReference type="Pfam" id="PF03123">
    <property type="entry name" value="CAT_RBD"/>
    <property type="match status" value="1"/>
</dbReference>
<dbReference type="InterPro" id="IPR036650">
    <property type="entry name" value="CAT_RNA-bd_dom_sf"/>
</dbReference>
<dbReference type="SUPFAM" id="SSF63520">
    <property type="entry name" value="PTS-regulatory domain, PRD"/>
    <property type="match status" value="2"/>
</dbReference>
<protein>
    <submittedName>
        <fullName evidence="1">Transcription antiterminator LicT</fullName>
    </submittedName>
</protein>
<reference evidence="1 2" key="1">
    <citation type="submission" date="2019-01" db="EMBL/GenBank/DDBJ databases">
        <authorList>
            <person name="Ruckert C."/>
            <person name="Busche T."/>
            <person name="Kalinowski J."/>
        </authorList>
    </citation>
    <scope>NUCLEOTIDE SEQUENCE [LARGE SCALE GENOMIC DNA]</scope>
    <source>
        <strain evidence="1 2">136/3</strain>
    </source>
</reference>
<dbReference type="SMART" id="SM01061">
    <property type="entry name" value="CAT_RBD"/>
    <property type="match status" value="1"/>
</dbReference>
<proteinExistence type="predicted"/>
<dbReference type="Gene3D" id="2.30.24.10">
    <property type="entry name" value="CAT RNA-binding domain"/>
    <property type="match status" value="1"/>
</dbReference>
<dbReference type="InterPro" id="IPR036634">
    <property type="entry name" value="PRD_sf"/>
</dbReference>
<dbReference type="Proteomes" id="UP000288929">
    <property type="component" value="Chromosome"/>
</dbReference>
<dbReference type="InterPro" id="IPR004341">
    <property type="entry name" value="CAT_RNA-bd_dom"/>
</dbReference>
<dbReference type="Pfam" id="PF00874">
    <property type="entry name" value="PRD"/>
    <property type="match status" value="2"/>
</dbReference>
<name>A0A410W763_9CORY</name>
<dbReference type="SUPFAM" id="SSF50151">
    <property type="entry name" value="SacY-like RNA-binding domain"/>
    <property type="match status" value="1"/>
</dbReference>
<evidence type="ECO:0000313" key="2">
    <source>
        <dbReference type="Proteomes" id="UP000288929"/>
    </source>
</evidence>
<evidence type="ECO:0000313" key="1">
    <source>
        <dbReference type="EMBL" id="QAU51744.1"/>
    </source>
</evidence>
<dbReference type="OrthoDB" id="9813552at2"/>
<dbReference type="PROSITE" id="PS51372">
    <property type="entry name" value="PRD_2"/>
    <property type="match status" value="2"/>
</dbReference>
<dbReference type="Gene3D" id="1.10.1790.10">
    <property type="entry name" value="PRD domain"/>
    <property type="match status" value="2"/>
</dbReference>
<dbReference type="RefSeq" id="WP_128889284.1">
    <property type="nucleotide sequence ID" value="NZ_BMCX01000004.1"/>
</dbReference>
<dbReference type="EMBL" id="CP035299">
    <property type="protein sequence ID" value="QAU51744.1"/>
    <property type="molecule type" value="Genomic_DNA"/>
</dbReference>
<dbReference type="GO" id="GO:0003723">
    <property type="term" value="F:RNA binding"/>
    <property type="evidence" value="ECO:0007669"/>
    <property type="project" value="InterPro"/>
</dbReference>
<dbReference type="PANTHER" id="PTHR30185:SF15">
    <property type="entry name" value="CRYPTIC BETA-GLUCOSIDE BGL OPERON ANTITERMINATOR"/>
    <property type="match status" value="1"/>
</dbReference>
<accession>A0A410W763</accession>
<dbReference type="PANTHER" id="PTHR30185">
    <property type="entry name" value="CRYPTIC BETA-GLUCOSIDE BGL OPERON ANTITERMINATOR"/>
    <property type="match status" value="1"/>
</dbReference>
<dbReference type="AlphaFoldDB" id="A0A410W763"/>
<organism evidence="1 2">
    <name type="scientific">Corynebacterium pelargi</name>
    <dbReference type="NCBI Taxonomy" id="1471400"/>
    <lineage>
        <taxon>Bacteria</taxon>
        <taxon>Bacillati</taxon>
        <taxon>Actinomycetota</taxon>
        <taxon>Actinomycetes</taxon>
        <taxon>Mycobacteriales</taxon>
        <taxon>Corynebacteriaceae</taxon>
        <taxon>Corynebacterium</taxon>
    </lineage>
</organism>
<dbReference type="GO" id="GO:0006355">
    <property type="term" value="P:regulation of DNA-templated transcription"/>
    <property type="evidence" value="ECO:0007669"/>
    <property type="project" value="InterPro"/>
</dbReference>
<gene>
    <name evidence="1" type="primary">licT</name>
    <name evidence="1" type="ORF">CPELA_02245</name>
</gene>
<keyword evidence="2" id="KW-1185">Reference proteome</keyword>
<dbReference type="KEGG" id="cpeg:CPELA_02245"/>
<dbReference type="InterPro" id="IPR050661">
    <property type="entry name" value="BglG_antiterminators"/>
</dbReference>